<feature type="transmembrane region" description="Helical" evidence="13">
    <location>
        <begin position="6"/>
        <end position="26"/>
    </location>
</feature>
<evidence type="ECO:0000256" key="10">
    <source>
        <dbReference type="ARBA" id="ARBA00023034"/>
    </source>
</evidence>
<evidence type="ECO:0000256" key="13">
    <source>
        <dbReference type="RuleBase" id="RU910715"/>
    </source>
</evidence>
<dbReference type="InterPro" id="IPR047664">
    <property type="entry name" value="SWEET"/>
</dbReference>
<comment type="similarity">
    <text evidence="3 13">Belongs to the SWEET sugar transporter family.</text>
</comment>
<keyword evidence="5" id="KW-1003">Cell membrane</keyword>
<accession>A0AAV4QIH3</accession>
<dbReference type="Pfam" id="PF03083">
    <property type="entry name" value="MtN3_slv"/>
    <property type="match status" value="2"/>
</dbReference>
<dbReference type="GO" id="GO:0051119">
    <property type="term" value="F:sugar transmembrane transporter activity"/>
    <property type="evidence" value="ECO:0007669"/>
    <property type="project" value="InterPro"/>
</dbReference>
<comment type="function">
    <text evidence="13">Mediates sugar transport across membranes.</text>
</comment>
<comment type="function">
    <text evidence="12">Mediates both low-affinity uptake and efflux of sugar across the membrane.</text>
</comment>
<organism evidence="14 15">
    <name type="scientific">Caerostris darwini</name>
    <dbReference type="NCBI Taxonomy" id="1538125"/>
    <lineage>
        <taxon>Eukaryota</taxon>
        <taxon>Metazoa</taxon>
        <taxon>Ecdysozoa</taxon>
        <taxon>Arthropoda</taxon>
        <taxon>Chelicerata</taxon>
        <taxon>Arachnida</taxon>
        <taxon>Araneae</taxon>
        <taxon>Araneomorphae</taxon>
        <taxon>Entelegynae</taxon>
        <taxon>Araneoidea</taxon>
        <taxon>Araneidae</taxon>
        <taxon>Caerostris</taxon>
    </lineage>
</organism>
<dbReference type="FunFam" id="1.20.1280.290:FF:000010">
    <property type="entry name" value="Sugar transporter SWEET"/>
    <property type="match status" value="1"/>
</dbReference>
<reference evidence="14 15" key="1">
    <citation type="submission" date="2021-06" db="EMBL/GenBank/DDBJ databases">
        <title>Caerostris darwini draft genome.</title>
        <authorList>
            <person name="Kono N."/>
            <person name="Arakawa K."/>
        </authorList>
    </citation>
    <scope>NUCLEOTIDE SEQUENCE [LARGE SCALE GENOMIC DNA]</scope>
</reference>
<dbReference type="Gene3D" id="1.20.1280.290">
    <property type="match status" value="2"/>
</dbReference>
<proteinExistence type="inferred from homology"/>
<keyword evidence="8" id="KW-0677">Repeat</keyword>
<keyword evidence="9 13" id="KW-1133">Transmembrane helix</keyword>
<dbReference type="AlphaFoldDB" id="A0AAV4QIH3"/>
<name>A0AAV4QIH3_9ARAC</name>
<evidence type="ECO:0000256" key="4">
    <source>
        <dbReference type="ARBA" id="ARBA00022448"/>
    </source>
</evidence>
<dbReference type="Proteomes" id="UP001054837">
    <property type="component" value="Unassembled WGS sequence"/>
</dbReference>
<evidence type="ECO:0000256" key="8">
    <source>
        <dbReference type="ARBA" id="ARBA00022737"/>
    </source>
</evidence>
<evidence type="ECO:0000313" key="14">
    <source>
        <dbReference type="EMBL" id="GIY07188.1"/>
    </source>
</evidence>
<keyword evidence="4 13" id="KW-0813">Transport</keyword>
<dbReference type="FunFam" id="1.20.1280.290:FF:000004">
    <property type="entry name" value="Sugar transporter SWEET"/>
    <property type="match status" value="1"/>
</dbReference>
<feature type="transmembrane region" description="Helical" evidence="13">
    <location>
        <begin position="38"/>
        <end position="58"/>
    </location>
</feature>
<keyword evidence="15" id="KW-1185">Reference proteome</keyword>
<keyword evidence="6 13" id="KW-0762">Sugar transport</keyword>
<evidence type="ECO:0000256" key="1">
    <source>
        <dbReference type="ARBA" id="ARBA00004651"/>
    </source>
</evidence>
<dbReference type="PANTHER" id="PTHR10791">
    <property type="entry name" value="RAG1-ACTIVATING PROTEIN 1"/>
    <property type="match status" value="1"/>
</dbReference>
<evidence type="ECO:0000256" key="11">
    <source>
        <dbReference type="ARBA" id="ARBA00023136"/>
    </source>
</evidence>
<keyword evidence="11 13" id="KW-0472">Membrane</keyword>
<feature type="transmembrane region" description="Helical" evidence="13">
    <location>
        <begin position="155"/>
        <end position="176"/>
    </location>
</feature>
<protein>
    <recommendedName>
        <fullName evidence="13">Sugar transporter SWEET</fullName>
    </recommendedName>
</protein>
<keyword evidence="7 13" id="KW-0812">Transmembrane</keyword>
<sequence>MDLRNVVGKAATVCTIAVFLAGIELCRKIWQKKSTCDITALPFLCGLISCALWLRYGLLIGDSALIVVNMTGATLQTFYLMWYAKFTSIKGPFYRQLGIAAFIIAILYYYTTFTSSGEMARNIAGIAASSAGVIFMGSPLAALAHVWRTKNVETLPFTMIFSTFIMATLWLCYGVLTNDLFVQVPNFLGALLALSQLFLFAVYSSKKNYYEFGPLKSKSII</sequence>
<evidence type="ECO:0000256" key="6">
    <source>
        <dbReference type="ARBA" id="ARBA00022597"/>
    </source>
</evidence>
<evidence type="ECO:0000256" key="9">
    <source>
        <dbReference type="ARBA" id="ARBA00022989"/>
    </source>
</evidence>
<evidence type="ECO:0000313" key="15">
    <source>
        <dbReference type="Proteomes" id="UP001054837"/>
    </source>
</evidence>
<gene>
    <name evidence="14" type="primary">SWEET6A</name>
    <name evidence="14" type="ORF">CDAR_241501</name>
</gene>
<evidence type="ECO:0000256" key="3">
    <source>
        <dbReference type="ARBA" id="ARBA00007809"/>
    </source>
</evidence>
<comment type="caution">
    <text evidence="14">The sequence shown here is derived from an EMBL/GenBank/DDBJ whole genome shotgun (WGS) entry which is preliminary data.</text>
</comment>
<dbReference type="EMBL" id="BPLQ01004315">
    <property type="protein sequence ID" value="GIY07188.1"/>
    <property type="molecule type" value="Genomic_DNA"/>
</dbReference>
<keyword evidence="10" id="KW-0333">Golgi apparatus</keyword>
<dbReference type="GO" id="GO:0005886">
    <property type="term" value="C:plasma membrane"/>
    <property type="evidence" value="ECO:0007669"/>
    <property type="project" value="UniProtKB-SubCell"/>
</dbReference>
<dbReference type="GO" id="GO:0000139">
    <property type="term" value="C:Golgi membrane"/>
    <property type="evidence" value="ECO:0007669"/>
    <property type="project" value="UniProtKB-SubCell"/>
</dbReference>
<feature type="transmembrane region" description="Helical" evidence="13">
    <location>
        <begin position="182"/>
        <end position="203"/>
    </location>
</feature>
<feature type="transmembrane region" description="Helical" evidence="13">
    <location>
        <begin position="64"/>
        <end position="81"/>
    </location>
</feature>
<evidence type="ECO:0000256" key="5">
    <source>
        <dbReference type="ARBA" id="ARBA00022475"/>
    </source>
</evidence>
<dbReference type="PANTHER" id="PTHR10791:SF112">
    <property type="entry name" value="SUGAR TRANSPORTER SWEET1"/>
    <property type="match status" value="1"/>
</dbReference>
<evidence type="ECO:0000256" key="7">
    <source>
        <dbReference type="ARBA" id="ARBA00022692"/>
    </source>
</evidence>
<feature type="transmembrane region" description="Helical" evidence="13">
    <location>
        <begin position="93"/>
        <end position="111"/>
    </location>
</feature>
<dbReference type="InterPro" id="IPR004316">
    <property type="entry name" value="SWEET_rpt"/>
</dbReference>
<comment type="subcellular location">
    <subcellularLocation>
        <location evidence="1 13">Cell membrane</location>
        <topology evidence="1 13">Multi-pass membrane protein</topology>
    </subcellularLocation>
    <subcellularLocation>
        <location evidence="2">Golgi apparatus membrane</location>
        <topology evidence="2">Multi-pass membrane protein</topology>
    </subcellularLocation>
</comment>
<evidence type="ECO:0000256" key="2">
    <source>
        <dbReference type="ARBA" id="ARBA00004653"/>
    </source>
</evidence>
<evidence type="ECO:0000256" key="12">
    <source>
        <dbReference type="ARBA" id="ARBA00055578"/>
    </source>
</evidence>
<feature type="transmembrane region" description="Helical" evidence="13">
    <location>
        <begin position="123"/>
        <end position="143"/>
    </location>
</feature>